<sequence>MPPDSSKSLAVSIEGTDSYGAWRRLYRLHIDPRGEDYAEVRVTPIPPDTTSSVNADFHGSYSTPEGHIFRFEREMREGGDPVSISVESPPSFGGGPIRFGVSREREA</sequence>
<accession>A0A1F8B6H0</accession>
<evidence type="ECO:0000313" key="2">
    <source>
        <dbReference type="EMBL" id="OGM59597.1"/>
    </source>
</evidence>
<dbReference type="STRING" id="1802517.A2892_04605"/>
<evidence type="ECO:0000256" key="1">
    <source>
        <dbReference type="SAM" id="MobiDB-lite"/>
    </source>
</evidence>
<dbReference type="EMBL" id="MGHD01000018">
    <property type="protein sequence ID" value="OGM59597.1"/>
    <property type="molecule type" value="Genomic_DNA"/>
</dbReference>
<name>A0A1F8B6H0_9BACT</name>
<dbReference type="AlphaFoldDB" id="A0A1F8B6H0"/>
<evidence type="ECO:0000313" key="3">
    <source>
        <dbReference type="Proteomes" id="UP000176404"/>
    </source>
</evidence>
<gene>
    <name evidence="2" type="ORF">A2892_04605</name>
</gene>
<comment type="caution">
    <text evidence="2">The sequence shown here is derived from an EMBL/GenBank/DDBJ whole genome shotgun (WGS) entry which is preliminary data.</text>
</comment>
<feature type="region of interest" description="Disordered" evidence="1">
    <location>
        <begin position="79"/>
        <end position="107"/>
    </location>
</feature>
<reference evidence="2 3" key="1">
    <citation type="journal article" date="2016" name="Nat. Commun.">
        <title>Thousands of microbial genomes shed light on interconnected biogeochemical processes in an aquifer system.</title>
        <authorList>
            <person name="Anantharaman K."/>
            <person name="Brown C.T."/>
            <person name="Hug L.A."/>
            <person name="Sharon I."/>
            <person name="Castelle C.J."/>
            <person name="Probst A.J."/>
            <person name="Thomas B.C."/>
            <person name="Singh A."/>
            <person name="Wilkins M.J."/>
            <person name="Karaoz U."/>
            <person name="Brodie E.L."/>
            <person name="Williams K.H."/>
            <person name="Hubbard S.S."/>
            <person name="Banfield J.F."/>
        </authorList>
    </citation>
    <scope>NUCLEOTIDE SEQUENCE [LARGE SCALE GENOMIC DNA]</scope>
</reference>
<dbReference type="Proteomes" id="UP000176404">
    <property type="component" value="Unassembled WGS sequence"/>
</dbReference>
<organism evidence="2 3">
    <name type="scientific">Candidatus Woesebacteria bacterium RIFCSPLOWO2_01_FULL_39_10b</name>
    <dbReference type="NCBI Taxonomy" id="1802517"/>
    <lineage>
        <taxon>Bacteria</taxon>
        <taxon>Candidatus Woeseibacteriota</taxon>
    </lineage>
</organism>
<proteinExistence type="predicted"/>
<protein>
    <submittedName>
        <fullName evidence="2">Uncharacterized protein</fullName>
    </submittedName>
</protein>